<reference evidence="3 5" key="2">
    <citation type="submission" date="2018-06" db="EMBL/GenBank/DDBJ databases">
        <title>Genomic Encyclopedia of Type Strains, Phase III (KMG-III): the genomes of soil and plant-associated and newly described type strains.</title>
        <authorList>
            <person name="Whitman W."/>
        </authorList>
    </citation>
    <scope>NUCLEOTIDE SEQUENCE [LARGE SCALE GENOMIC DNA]</scope>
    <source>
        <strain evidence="3 5">CGMCC 1.15366</strain>
    </source>
</reference>
<dbReference type="SUPFAM" id="SSF56954">
    <property type="entry name" value="Outer membrane efflux proteins (OEP)"/>
    <property type="match status" value="1"/>
</dbReference>
<evidence type="ECO:0000256" key="2">
    <source>
        <dbReference type="SAM" id="SignalP"/>
    </source>
</evidence>
<feature type="signal peptide" evidence="2">
    <location>
        <begin position="1"/>
        <end position="29"/>
    </location>
</feature>
<comment type="similarity">
    <text evidence="1">Belongs to the outer membrane factor (OMF) (TC 1.B.17) family.</text>
</comment>
<protein>
    <submittedName>
        <fullName evidence="3">Cobalt-zinc-cadmium efflux system outer membrane protein</fullName>
    </submittedName>
    <submittedName>
        <fullName evidence="4">Transporter</fullName>
    </submittedName>
</protein>
<dbReference type="Pfam" id="PF02321">
    <property type="entry name" value="OEP"/>
    <property type="match status" value="2"/>
</dbReference>
<organism evidence="3 5">
    <name type="scientific">Aliidiomarina maris</name>
    <dbReference type="NCBI Taxonomy" id="531312"/>
    <lineage>
        <taxon>Bacteria</taxon>
        <taxon>Pseudomonadati</taxon>
        <taxon>Pseudomonadota</taxon>
        <taxon>Gammaproteobacteria</taxon>
        <taxon>Alteromonadales</taxon>
        <taxon>Idiomarinaceae</taxon>
        <taxon>Aliidiomarina</taxon>
    </lineage>
</organism>
<gene>
    <name evidence="3" type="ORF">B0I24_10548</name>
    <name evidence="4" type="ORF">CWE07_07475</name>
</gene>
<dbReference type="EMBL" id="PIPK01000005">
    <property type="protein sequence ID" value="RUO24873.1"/>
    <property type="molecule type" value="Genomic_DNA"/>
</dbReference>
<dbReference type="Proteomes" id="UP000249203">
    <property type="component" value="Unassembled WGS sequence"/>
</dbReference>
<evidence type="ECO:0000256" key="1">
    <source>
        <dbReference type="ARBA" id="ARBA00007613"/>
    </source>
</evidence>
<comment type="caution">
    <text evidence="3">The sequence shown here is derived from an EMBL/GenBank/DDBJ whole genome shotgun (WGS) entry which is preliminary data.</text>
</comment>
<dbReference type="InterPro" id="IPR003423">
    <property type="entry name" value="OMP_efflux"/>
</dbReference>
<feature type="chain" id="PRO_5016246527" evidence="2">
    <location>
        <begin position="30"/>
        <end position="412"/>
    </location>
</feature>
<reference evidence="4 6" key="1">
    <citation type="journal article" date="2018" name="Front. Microbiol.">
        <title>Genome-Based Analysis Reveals the Taxonomy and Diversity of the Family Idiomarinaceae.</title>
        <authorList>
            <person name="Liu Y."/>
            <person name="Lai Q."/>
            <person name="Shao Z."/>
        </authorList>
    </citation>
    <scope>NUCLEOTIDE SEQUENCE [LARGE SCALE GENOMIC DNA]</scope>
    <source>
        <strain evidence="4 6">CF12-14</strain>
    </source>
</reference>
<dbReference type="GO" id="GO:0015562">
    <property type="term" value="F:efflux transmembrane transporter activity"/>
    <property type="evidence" value="ECO:0007669"/>
    <property type="project" value="InterPro"/>
</dbReference>
<dbReference type="EMBL" id="QLMD01000005">
    <property type="protein sequence ID" value="RAJ98297.1"/>
    <property type="molecule type" value="Genomic_DNA"/>
</dbReference>
<evidence type="ECO:0000313" key="6">
    <source>
        <dbReference type="Proteomes" id="UP000287865"/>
    </source>
</evidence>
<evidence type="ECO:0000313" key="3">
    <source>
        <dbReference type="EMBL" id="RAJ98297.1"/>
    </source>
</evidence>
<evidence type="ECO:0000313" key="4">
    <source>
        <dbReference type="EMBL" id="RUO24873.1"/>
    </source>
</evidence>
<dbReference type="OrthoDB" id="6716807at2"/>
<keyword evidence="2" id="KW-0732">Signal</keyword>
<accession>A0A327WYA8</accession>
<keyword evidence="6" id="KW-1185">Reference proteome</keyword>
<dbReference type="Gene3D" id="1.20.1600.10">
    <property type="entry name" value="Outer membrane efflux proteins (OEP)"/>
    <property type="match status" value="1"/>
</dbReference>
<dbReference type="InterPro" id="IPR010131">
    <property type="entry name" value="MdtP/NodT-like"/>
</dbReference>
<dbReference type="PANTHER" id="PTHR30203:SF24">
    <property type="entry name" value="BLR4935 PROTEIN"/>
    <property type="match status" value="1"/>
</dbReference>
<name>A0A327WYA8_9GAMM</name>
<dbReference type="RefSeq" id="WP_111569149.1">
    <property type="nucleotide sequence ID" value="NZ_PIPK01000005.1"/>
</dbReference>
<evidence type="ECO:0000313" key="5">
    <source>
        <dbReference type="Proteomes" id="UP000249203"/>
    </source>
</evidence>
<dbReference type="AlphaFoldDB" id="A0A327WYA8"/>
<sequence>MFISFDRPLCAVGFAVVATTITLASPASAEPAPPYETLIEHLDRTPATLEAEALLDAAKARAQQAHALPNPSISLEAENAYGRAPFTGYGAAETTFSVSQPLELWGQRGARIGAARAEADAAALRRDQSRWAVAGRLALIYAEAEAASLQYELAVEALSLTQADASAVMALIEEGREPTLRGIQAESEVEAARAVVDETQANRDAAFARLAAAAMLTEPVTSIGTSLLDRAPSPFAQDVRNPLAVQIAEAELDAAGQSVTVERLRARPDVTASLGVRRFEEYDTQALMFGISVSVPLFDRNKGAISAARAEQRAAEARLTGLKLEVQADRSAAQARLTASITRTRAADNGVAAAEEAYRLARAGFDAGRISQLELRSIRAALIAARNTAVDARLARVRAEVELARLDGRTPF</sequence>
<proteinExistence type="inferred from homology"/>
<dbReference type="PANTHER" id="PTHR30203">
    <property type="entry name" value="OUTER MEMBRANE CATION EFFLUX PROTEIN"/>
    <property type="match status" value="1"/>
</dbReference>
<dbReference type="Proteomes" id="UP000287865">
    <property type="component" value="Unassembled WGS sequence"/>
</dbReference>